<dbReference type="AlphaFoldDB" id="A0A6A6TH98"/>
<dbReference type="InterPro" id="IPR036249">
    <property type="entry name" value="Thioredoxin-like_sf"/>
</dbReference>
<evidence type="ECO:0000313" key="4">
    <source>
        <dbReference type="Proteomes" id="UP000799324"/>
    </source>
</evidence>
<dbReference type="Pfam" id="PF13409">
    <property type="entry name" value="GST_N_2"/>
    <property type="match status" value="1"/>
</dbReference>
<dbReference type="EMBL" id="MU004312">
    <property type="protein sequence ID" value="KAF2658816.1"/>
    <property type="molecule type" value="Genomic_DNA"/>
</dbReference>
<protein>
    <submittedName>
        <fullName evidence="3">Uncharacterized protein</fullName>
    </submittedName>
</protein>
<sequence>MASQTEPEIVFYDLASVKNVCFSPTTWRIRLILNYKSIPYKTEFLEFPDIAPTLKGFGIQPDKQANGSPSKYTVPAIHHIPTNTYIMDTIPIAAFLESTYPSPPLILDSAYGHALEARLRAVVGKATWTSIVPREVKILSPRSAAYFRRTREAVLGHPLEDLLEPPEKEERMYEGLQEGMRELSEALLRNREEGPFVLGKWPSITDFFVAGALQSTRTIDERAWERRVEFEGFRAVYEACEGWMERKD</sequence>
<dbReference type="Gene3D" id="3.40.30.10">
    <property type="entry name" value="Glutaredoxin"/>
    <property type="match status" value="1"/>
</dbReference>
<dbReference type="InterPro" id="IPR036282">
    <property type="entry name" value="Glutathione-S-Trfase_C_sf"/>
</dbReference>
<dbReference type="Pfam" id="PF22041">
    <property type="entry name" value="GST_C_7"/>
    <property type="match status" value="1"/>
</dbReference>
<dbReference type="InterPro" id="IPR054416">
    <property type="entry name" value="GST_UstS-like_C"/>
</dbReference>
<dbReference type="InterPro" id="IPR004045">
    <property type="entry name" value="Glutathione_S-Trfase_N"/>
</dbReference>
<evidence type="ECO:0000313" key="3">
    <source>
        <dbReference type="EMBL" id="KAF2658816.1"/>
    </source>
</evidence>
<feature type="domain" description="GST N-terminal" evidence="1">
    <location>
        <begin position="22"/>
        <end position="98"/>
    </location>
</feature>
<evidence type="ECO:0000259" key="1">
    <source>
        <dbReference type="Pfam" id="PF13409"/>
    </source>
</evidence>
<feature type="domain" description="Glutathione S-transferase UstS-like C-terminal" evidence="2">
    <location>
        <begin position="113"/>
        <end position="226"/>
    </location>
</feature>
<dbReference type="SUPFAM" id="SSF47616">
    <property type="entry name" value="GST C-terminal domain-like"/>
    <property type="match status" value="1"/>
</dbReference>
<organism evidence="3 4">
    <name type="scientific">Lophiostoma macrostomum CBS 122681</name>
    <dbReference type="NCBI Taxonomy" id="1314788"/>
    <lineage>
        <taxon>Eukaryota</taxon>
        <taxon>Fungi</taxon>
        <taxon>Dikarya</taxon>
        <taxon>Ascomycota</taxon>
        <taxon>Pezizomycotina</taxon>
        <taxon>Dothideomycetes</taxon>
        <taxon>Pleosporomycetidae</taxon>
        <taxon>Pleosporales</taxon>
        <taxon>Lophiostomataceae</taxon>
        <taxon>Lophiostoma</taxon>
    </lineage>
</organism>
<proteinExistence type="predicted"/>
<evidence type="ECO:0000259" key="2">
    <source>
        <dbReference type="Pfam" id="PF22041"/>
    </source>
</evidence>
<dbReference type="SUPFAM" id="SSF52833">
    <property type="entry name" value="Thioredoxin-like"/>
    <property type="match status" value="1"/>
</dbReference>
<gene>
    <name evidence="3" type="ORF">K491DRAFT_689885</name>
</gene>
<dbReference type="OrthoDB" id="4951845at2759"/>
<name>A0A6A6TH98_9PLEO</name>
<accession>A0A6A6TH98</accession>
<dbReference type="Gene3D" id="1.20.1050.10">
    <property type="match status" value="1"/>
</dbReference>
<reference evidence="3" key="1">
    <citation type="journal article" date="2020" name="Stud. Mycol.">
        <title>101 Dothideomycetes genomes: a test case for predicting lifestyles and emergence of pathogens.</title>
        <authorList>
            <person name="Haridas S."/>
            <person name="Albert R."/>
            <person name="Binder M."/>
            <person name="Bloem J."/>
            <person name="Labutti K."/>
            <person name="Salamov A."/>
            <person name="Andreopoulos B."/>
            <person name="Baker S."/>
            <person name="Barry K."/>
            <person name="Bills G."/>
            <person name="Bluhm B."/>
            <person name="Cannon C."/>
            <person name="Castanera R."/>
            <person name="Culley D."/>
            <person name="Daum C."/>
            <person name="Ezra D."/>
            <person name="Gonzalez J."/>
            <person name="Henrissat B."/>
            <person name="Kuo A."/>
            <person name="Liang C."/>
            <person name="Lipzen A."/>
            <person name="Lutzoni F."/>
            <person name="Magnuson J."/>
            <person name="Mondo S."/>
            <person name="Nolan M."/>
            <person name="Ohm R."/>
            <person name="Pangilinan J."/>
            <person name="Park H.-J."/>
            <person name="Ramirez L."/>
            <person name="Alfaro M."/>
            <person name="Sun H."/>
            <person name="Tritt A."/>
            <person name="Yoshinaga Y."/>
            <person name="Zwiers L.-H."/>
            <person name="Turgeon B."/>
            <person name="Goodwin S."/>
            <person name="Spatafora J."/>
            <person name="Crous P."/>
            <person name="Grigoriev I."/>
        </authorList>
    </citation>
    <scope>NUCLEOTIDE SEQUENCE</scope>
    <source>
        <strain evidence="3">CBS 122681</strain>
    </source>
</reference>
<keyword evidence="4" id="KW-1185">Reference proteome</keyword>
<dbReference type="Proteomes" id="UP000799324">
    <property type="component" value="Unassembled WGS sequence"/>
</dbReference>